<dbReference type="AlphaFoldDB" id="A0A2T7UH64"/>
<keyword evidence="2 4" id="KW-1133">Transmembrane helix</keyword>
<dbReference type="STRING" id="1293045.H663_19605"/>
<keyword evidence="1 4" id="KW-0812">Transmembrane</keyword>
<protein>
    <submittedName>
        <fullName evidence="6">MFS transporter</fullName>
    </submittedName>
</protein>
<dbReference type="PANTHER" id="PTHR23537:SF1">
    <property type="entry name" value="SUGAR TRANSPORTER"/>
    <property type="match status" value="1"/>
</dbReference>
<dbReference type="InterPro" id="IPR020846">
    <property type="entry name" value="MFS_dom"/>
</dbReference>
<feature type="transmembrane region" description="Helical" evidence="4">
    <location>
        <begin position="12"/>
        <end position="32"/>
    </location>
</feature>
<name>A0A2T7UH64_9BURK</name>
<evidence type="ECO:0000256" key="1">
    <source>
        <dbReference type="ARBA" id="ARBA00022692"/>
    </source>
</evidence>
<dbReference type="RefSeq" id="WP_053176528.1">
    <property type="nucleotide sequence ID" value="NZ_LFYT02000003.1"/>
</dbReference>
<feature type="transmembrane region" description="Helical" evidence="4">
    <location>
        <begin position="109"/>
        <end position="131"/>
    </location>
</feature>
<feature type="transmembrane region" description="Helical" evidence="4">
    <location>
        <begin position="52"/>
        <end position="71"/>
    </location>
</feature>
<dbReference type="SUPFAM" id="SSF103473">
    <property type="entry name" value="MFS general substrate transporter"/>
    <property type="match status" value="1"/>
</dbReference>
<feature type="domain" description="Major facilitator superfamily (MFS) profile" evidence="5">
    <location>
        <begin position="212"/>
        <end position="394"/>
    </location>
</feature>
<reference evidence="6" key="1">
    <citation type="submission" date="2017-04" db="EMBL/GenBank/DDBJ databases">
        <title>Unexpected and diverse lifestyles within the genus Limnohabitans.</title>
        <authorList>
            <person name="Kasalicky V."/>
            <person name="Mehrshad M."/>
            <person name="Andrei S.-A."/>
            <person name="Salcher M."/>
            <person name="Kratochvilova H."/>
            <person name="Simek K."/>
            <person name="Ghai R."/>
        </authorList>
    </citation>
    <scope>NUCLEOTIDE SEQUENCE [LARGE SCALE GENOMIC DNA]</scope>
    <source>
        <strain evidence="6">II-D5</strain>
    </source>
</reference>
<keyword evidence="7" id="KW-1185">Reference proteome</keyword>
<dbReference type="PROSITE" id="PS50850">
    <property type="entry name" value="MFS"/>
    <property type="match status" value="1"/>
</dbReference>
<comment type="caution">
    <text evidence="6">The sequence shown here is derived from an EMBL/GenBank/DDBJ whole genome shotgun (WGS) entry which is preliminary data.</text>
</comment>
<proteinExistence type="predicted"/>
<dbReference type="GO" id="GO:0005886">
    <property type="term" value="C:plasma membrane"/>
    <property type="evidence" value="ECO:0007669"/>
    <property type="project" value="TreeGrafter"/>
</dbReference>
<sequence>MSTDASHLRPWQVIIGGIFGLVLTIGLARFAYTPLLPALQMQTGLNDASAGALAAINYAGYMSGALAAAWIDDVRWRHRLYSMGLWLSLLTVAGMALSSWMPAWALWRYLGGLCGATGMLLGAGLVLGWLMRQGRRPELGVHFIGLGLGIVVSAVGVWAVSKIWALWSDQWLAMAAIGLVFFVPAWAWRPPVPPAPAVVSGAQLSNKVSRRWMLTMAGSYFAAGWGFVISATFTVAIVEREPALAGQGALAWALVGLAAMPAVFLWDKVARRWGDTRALLLAFGLQTVSVILPALSGTLAAALGGAIGYGATFIGIVSMTLALVGRRAPQNPGKAMARLTLSYGAAQVIAPVVAGAMAQATGTFKGALWLTAAVMAAGMALLATLPNDTHKPRA</sequence>
<dbReference type="OrthoDB" id="9797953at2"/>
<evidence type="ECO:0000256" key="2">
    <source>
        <dbReference type="ARBA" id="ARBA00022989"/>
    </source>
</evidence>
<feature type="transmembrane region" description="Helical" evidence="4">
    <location>
        <begin position="278"/>
        <end position="295"/>
    </location>
</feature>
<dbReference type="InterPro" id="IPR036259">
    <property type="entry name" value="MFS_trans_sf"/>
</dbReference>
<gene>
    <name evidence="6" type="ORF">H663_003430</name>
</gene>
<evidence type="ECO:0000256" key="3">
    <source>
        <dbReference type="ARBA" id="ARBA00023136"/>
    </source>
</evidence>
<evidence type="ECO:0000313" key="6">
    <source>
        <dbReference type="EMBL" id="PVE44023.1"/>
    </source>
</evidence>
<feature type="transmembrane region" description="Helical" evidence="4">
    <location>
        <begin position="171"/>
        <end position="188"/>
    </location>
</feature>
<dbReference type="Gene3D" id="1.20.1250.20">
    <property type="entry name" value="MFS general substrate transporter like domains"/>
    <property type="match status" value="1"/>
</dbReference>
<feature type="transmembrane region" description="Helical" evidence="4">
    <location>
        <begin position="217"/>
        <end position="238"/>
    </location>
</feature>
<dbReference type="Pfam" id="PF06779">
    <property type="entry name" value="MFS_4"/>
    <property type="match status" value="1"/>
</dbReference>
<dbReference type="GO" id="GO:0022857">
    <property type="term" value="F:transmembrane transporter activity"/>
    <property type="evidence" value="ECO:0007669"/>
    <property type="project" value="InterPro"/>
</dbReference>
<dbReference type="Proteomes" id="UP000037507">
    <property type="component" value="Unassembled WGS sequence"/>
</dbReference>
<feature type="transmembrane region" description="Helical" evidence="4">
    <location>
        <begin position="83"/>
        <end position="103"/>
    </location>
</feature>
<feature type="transmembrane region" description="Helical" evidence="4">
    <location>
        <begin position="244"/>
        <end position="266"/>
    </location>
</feature>
<organism evidence="6 7">
    <name type="scientific">Limnohabitans planktonicus II-D5</name>
    <dbReference type="NCBI Taxonomy" id="1293045"/>
    <lineage>
        <taxon>Bacteria</taxon>
        <taxon>Pseudomonadati</taxon>
        <taxon>Pseudomonadota</taxon>
        <taxon>Betaproteobacteria</taxon>
        <taxon>Burkholderiales</taxon>
        <taxon>Comamonadaceae</taxon>
        <taxon>Limnohabitans</taxon>
    </lineage>
</organism>
<feature type="transmembrane region" description="Helical" evidence="4">
    <location>
        <begin position="336"/>
        <end position="360"/>
    </location>
</feature>
<evidence type="ECO:0000256" key="4">
    <source>
        <dbReference type="SAM" id="Phobius"/>
    </source>
</evidence>
<dbReference type="EMBL" id="LFYT02000003">
    <property type="protein sequence ID" value="PVE44023.1"/>
    <property type="molecule type" value="Genomic_DNA"/>
</dbReference>
<dbReference type="InterPro" id="IPR010645">
    <property type="entry name" value="MFS_4"/>
</dbReference>
<evidence type="ECO:0000313" key="7">
    <source>
        <dbReference type="Proteomes" id="UP000037507"/>
    </source>
</evidence>
<feature type="transmembrane region" description="Helical" evidence="4">
    <location>
        <begin position="143"/>
        <end position="165"/>
    </location>
</feature>
<feature type="transmembrane region" description="Helical" evidence="4">
    <location>
        <begin position="301"/>
        <end position="324"/>
    </location>
</feature>
<evidence type="ECO:0000259" key="5">
    <source>
        <dbReference type="PROSITE" id="PS50850"/>
    </source>
</evidence>
<feature type="transmembrane region" description="Helical" evidence="4">
    <location>
        <begin position="366"/>
        <end position="385"/>
    </location>
</feature>
<keyword evidence="3 4" id="KW-0472">Membrane</keyword>
<accession>A0A2T7UH64</accession>
<dbReference type="PANTHER" id="PTHR23537">
    <property type="match status" value="1"/>
</dbReference>